<evidence type="ECO:0000313" key="1">
    <source>
        <dbReference type="EMBL" id="KAK5996249.1"/>
    </source>
</evidence>
<dbReference type="EMBL" id="JAVFKD010000004">
    <property type="protein sequence ID" value="KAK5996249.1"/>
    <property type="molecule type" value="Genomic_DNA"/>
</dbReference>
<protein>
    <recommendedName>
        <fullName evidence="3">N-acetyltransferase domain-containing protein</fullName>
    </recommendedName>
</protein>
<reference evidence="1 2" key="1">
    <citation type="submission" date="2024-01" db="EMBL/GenBank/DDBJ databases">
        <title>Complete genome of Cladobotryum mycophilum ATHUM6906.</title>
        <authorList>
            <person name="Christinaki A.C."/>
            <person name="Myridakis A.I."/>
            <person name="Kouvelis V.N."/>
        </authorList>
    </citation>
    <scope>NUCLEOTIDE SEQUENCE [LARGE SCALE GENOMIC DNA]</scope>
    <source>
        <strain evidence="1 2">ATHUM6906</strain>
    </source>
</reference>
<sequence length="236" mass="27167">MPTNYHATILSKDSTSIQEYLPMYKEYRLEGLKRHPDAFATCYRCESMRTRHQLESMLSHPSVQVVLCTPKPADSLNRAWTAEWAAMMQLHGPSFANSPEGAVEDALDMSWCISGGYIRPNHRGSACILRGLEHTMRRVVQQLTEEYLRQSQVRKIDVARARLQLWVVADSGSLLSHYEMMGFTPVQDIKGEDLVEEYASRFPTMRQLCCHNYIGREVVLMEMVMEFDEQQLLSLD</sequence>
<evidence type="ECO:0000313" key="2">
    <source>
        <dbReference type="Proteomes" id="UP001338125"/>
    </source>
</evidence>
<evidence type="ECO:0008006" key="3">
    <source>
        <dbReference type="Google" id="ProtNLM"/>
    </source>
</evidence>
<proteinExistence type="predicted"/>
<dbReference type="Proteomes" id="UP001338125">
    <property type="component" value="Unassembled WGS sequence"/>
</dbReference>
<comment type="caution">
    <text evidence="1">The sequence shown here is derived from an EMBL/GenBank/DDBJ whole genome shotgun (WGS) entry which is preliminary data.</text>
</comment>
<name>A0ABR0SVW1_9HYPO</name>
<accession>A0ABR0SVW1</accession>
<keyword evidence="2" id="KW-1185">Reference proteome</keyword>
<organism evidence="1 2">
    <name type="scientific">Cladobotryum mycophilum</name>
    <dbReference type="NCBI Taxonomy" id="491253"/>
    <lineage>
        <taxon>Eukaryota</taxon>
        <taxon>Fungi</taxon>
        <taxon>Dikarya</taxon>
        <taxon>Ascomycota</taxon>
        <taxon>Pezizomycotina</taxon>
        <taxon>Sordariomycetes</taxon>
        <taxon>Hypocreomycetidae</taxon>
        <taxon>Hypocreales</taxon>
        <taxon>Hypocreaceae</taxon>
        <taxon>Cladobotryum</taxon>
    </lineage>
</organism>
<gene>
    <name evidence="1" type="ORF">PT974_04681</name>
</gene>